<evidence type="ECO:0000259" key="1">
    <source>
        <dbReference type="Pfam" id="PF17131"/>
    </source>
</evidence>
<comment type="caution">
    <text evidence="2">The sequence shown here is derived from an EMBL/GenBank/DDBJ whole genome shotgun (WGS) entry which is preliminary data.</text>
</comment>
<gene>
    <name evidence="2" type="ORF">A2557_11525</name>
</gene>
<dbReference type="Gene3D" id="2.50.20.10">
    <property type="entry name" value="Lipoprotein localisation LolA/LolB/LppX"/>
    <property type="match status" value="1"/>
</dbReference>
<accession>A0A1F6GX18</accession>
<dbReference type="AlphaFoldDB" id="A0A1F6GX18"/>
<dbReference type="EMBL" id="MFNF01000021">
    <property type="protein sequence ID" value="OGH02705.1"/>
    <property type="molecule type" value="Genomic_DNA"/>
</dbReference>
<name>A0A1F6GX18_9PROT</name>
<dbReference type="CDD" id="cd16329">
    <property type="entry name" value="LolA_like"/>
    <property type="match status" value="1"/>
</dbReference>
<dbReference type="Proteomes" id="UP000177583">
    <property type="component" value="Unassembled WGS sequence"/>
</dbReference>
<organism evidence="2 3">
    <name type="scientific">Candidatus Lambdaproteobacteria bacterium RIFOXYD2_FULL_56_26</name>
    <dbReference type="NCBI Taxonomy" id="1817773"/>
    <lineage>
        <taxon>Bacteria</taxon>
        <taxon>Pseudomonadati</taxon>
        <taxon>Pseudomonadota</taxon>
        <taxon>Candidatus Lambdaproteobacteria</taxon>
    </lineage>
</organism>
<proteinExistence type="predicted"/>
<dbReference type="InterPro" id="IPR033399">
    <property type="entry name" value="TP_0789-like"/>
</dbReference>
<reference evidence="2 3" key="1">
    <citation type="journal article" date="2016" name="Nat. Commun.">
        <title>Thousands of microbial genomes shed light on interconnected biogeochemical processes in an aquifer system.</title>
        <authorList>
            <person name="Anantharaman K."/>
            <person name="Brown C.T."/>
            <person name="Hug L.A."/>
            <person name="Sharon I."/>
            <person name="Castelle C.J."/>
            <person name="Probst A.J."/>
            <person name="Thomas B.C."/>
            <person name="Singh A."/>
            <person name="Wilkins M.J."/>
            <person name="Karaoz U."/>
            <person name="Brodie E.L."/>
            <person name="Williams K.H."/>
            <person name="Hubbard S.S."/>
            <person name="Banfield J.F."/>
        </authorList>
    </citation>
    <scope>NUCLEOTIDE SEQUENCE [LARGE SCALE GENOMIC DNA]</scope>
</reference>
<protein>
    <recommendedName>
        <fullName evidence="1">Uncharacterized protein TP-0789 domain-containing protein</fullName>
    </recommendedName>
</protein>
<dbReference type="Pfam" id="PF17131">
    <property type="entry name" value="LolA_like"/>
    <property type="match status" value="1"/>
</dbReference>
<sequence>MQKVYDRDRGKARLEAAQLTLVNPKGETRLRETLTLTSKTEGLELRLIRFTEPKDINRTTFLNLEKQEGDDDQYLYLPAYKQVRKISSSERSRSFMGTDYTYEDILTRNVEADEHRFIKSEELDGRRTYLVESIPKNFDSSAYGRMLHWVLPDSWVILRSDFYDQRGLLQKRYQALKLIQSDPEKIWVVQTSVMKNLLENHQTTIDIKKLQLGHPEVEPQLFTVQQLERRSYPEFQRNDLD</sequence>
<evidence type="ECO:0000313" key="3">
    <source>
        <dbReference type="Proteomes" id="UP000177583"/>
    </source>
</evidence>
<evidence type="ECO:0000313" key="2">
    <source>
        <dbReference type="EMBL" id="OGH02705.1"/>
    </source>
</evidence>
<feature type="domain" description="Uncharacterized protein TP-0789" evidence="1">
    <location>
        <begin position="45"/>
        <end position="229"/>
    </location>
</feature>